<name>A0A409VH28_9AGAR</name>
<dbReference type="GO" id="GO:0000981">
    <property type="term" value="F:DNA-binding transcription factor activity, RNA polymerase II-specific"/>
    <property type="evidence" value="ECO:0007669"/>
    <property type="project" value="TreeGrafter"/>
</dbReference>
<dbReference type="Gene3D" id="1.10.30.10">
    <property type="entry name" value="High mobility group box domain"/>
    <property type="match status" value="1"/>
</dbReference>
<evidence type="ECO:0000259" key="5">
    <source>
        <dbReference type="PROSITE" id="PS50118"/>
    </source>
</evidence>
<dbReference type="SMART" id="SM00398">
    <property type="entry name" value="HMG"/>
    <property type="match status" value="1"/>
</dbReference>
<sequence length="620" mass="67736">MSPGGIHGAQYRSTTLAHCSSSEYPMPIDSATDEGDVPVKSRTSSSKKRLSQGYIPRPQNAFMLFRADFIKTRHIPGSAETSNQSLSKYIGELIFTYEMAWKALTTEEKNEWEVKAKHEKAAHKLKYPEYRFRPVHTKHKRAHAAASHSALLSAAKARAKRSQARGTEGEQRWEEVTRLLLEGKKGEELLSAIEELDRGAPREAPLNVKLHVQGRPFASAPASRDCTPPHFDLQQPSPSSWPTTRTTAAPRHRRSSSAPQPSLLNHSMPRPIALPTLSPVVSRPASPSIIPSISRFRQSPSQAVHFAEQSRRLQYSMGLPGHFESQYPSITHVDAAGYCPQTLSQAYPGVQGADQAPLEIDHHRRVVSSQFQNRVSMPQRSMTSPAIMTDSFPCMMGVDGIQSGSALPDVTHSFFGNFSFDEQCQIPGSSPSMVSNNTHEYPPIPFNDTFYEQAFETGTINPASLMRNPASSSPNSRLSPIDTSVHSIHCSSISSCSPEPSSATTSDSMLPSPAPSSLSLGSSSDDFDDCDIDFTALLDVNCMALGDLYQDGHTISSESDSFHIHGTFQMPMEGEAMFNCGLGADSPAISSLSLHEEAALYSKMMDMPTPTQATFGMDTS</sequence>
<dbReference type="STRING" id="231916.A0A409VH28"/>
<evidence type="ECO:0000256" key="2">
    <source>
        <dbReference type="ARBA" id="ARBA00023242"/>
    </source>
</evidence>
<dbReference type="PANTHER" id="PTHR45789">
    <property type="entry name" value="FI18025P1"/>
    <property type="match status" value="1"/>
</dbReference>
<reference evidence="6 7" key="1">
    <citation type="journal article" date="2018" name="Evol. Lett.">
        <title>Horizontal gene cluster transfer increased hallucinogenic mushroom diversity.</title>
        <authorList>
            <person name="Reynolds H.T."/>
            <person name="Vijayakumar V."/>
            <person name="Gluck-Thaler E."/>
            <person name="Korotkin H.B."/>
            <person name="Matheny P.B."/>
            <person name="Slot J.C."/>
        </authorList>
    </citation>
    <scope>NUCLEOTIDE SEQUENCE [LARGE SCALE GENOMIC DNA]</scope>
    <source>
        <strain evidence="6 7">SRW20</strain>
    </source>
</reference>
<gene>
    <name evidence="6" type="ORF">CVT26_000497</name>
</gene>
<organism evidence="6 7">
    <name type="scientific">Gymnopilus dilepis</name>
    <dbReference type="NCBI Taxonomy" id="231916"/>
    <lineage>
        <taxon>Eukaryota</taxon>
        <taxon>Fungi</taxon>
        <taxon>Dikarya</taxon>
        <taxon>Basidiomycota</taxon>
        <taxon>Agaricomycotina</taxon>
        <taxon>Agaricomycetes</taxon>
        <taxon>Agaricomycetidae</taxon>
        <taxon>Agaricales</taxon>
        <taxon>Agaricineae</taxon>
        <taxon>Hymenogastraceae</taxon>
        <taxon>Gymnopilus</taxon>
    </lineage>
</organism>
<evidence type="ECO:0000256" key="1">
    <source>
        <dbReference type="ARBA" id="ARBA00023125"/>
    </source>
</evidence>
<evidence type="ECO:0000256" key="4">
    <source>
        <dbReference type="SAM" id="MobiDB-lite"/>
    </source>
</evidence>
<keyword evidence="7" id="KW-1185">Reference proteome</keyword>
<dbReference type="InterPro" id="IPR036910">
    <property type="entry name" value="HMG_box_dom_sf"/>
</dbReference>
<dbReference type="InterPro" id="IPR009071">
    <property type="entry name" value="HMG_box_dom"/>
</dbReference>
<dbReference type="InterPro" id="IPR051356">
    <property type="entry name" value="SOX/SOX-like_TF"/>
</dbReference>
<dbReference type="PANTHER" id="PTHR45789:SF2">
    <property type="entry name" value="FI18025P1"/>
    <property type="match status" value="1"/>
</dbReference>
<feature type="region of interest" description="Disordered" evidence="4">
    <location>
        <begin position="496"/>
        <end position="522"/>
    </location>
</feature>
<dbReference type="PROSITE" id="PS50118">
    <property type="entry name" value="HMG_BOX_2"/>
    <property type="match status" value="1"/>
</dbReference>
<protein>
    <recommendedName>
        <fullName evidence="5">HMG box domain-containing protein</fullName>
    </recommendedName>
</protein>
<feature type="region of interest" description="Disordered" evidence="4">
    <location>
        <begin position="218"/>
        <end position="271"/>
    </location>
</feature>
<dbReference type="AlphaFoldDB" id="A0A409VH28"/>
<evidence type="ECO:0000313" key="7">
    <source>
        <dbReference type="Proteomes" id="UP000284706"/>
    </source>
</evidence>
<feature type="domain" description="HMG box" evidence="5">
    <location>
        <begin position="55"/>
        <end position="131"/>
    </location>
</feature>
<feature type="compositionally biased region" description="Low complexity" evidence="4">
    <location>
        <begin position="234"/>
        <end position="249"/>
    </location>
</feature>
<dbReference type="EMBL" id="NHYE01005651">
    <property type="protein sequence ID" value="PPQ65540.1"/>
    <property type="molecule type" value="Genomic_DNA"/>
</dbReference>
<proteinExistence type="predicted"/>
<dbReference type="GO" id="GO:0005634">
    <property type="term" value="C:nucleus"/>
    <property type="evidence" value="ECO:0007669"/>
    <property type="project" value="UniProtKB-UniRule"/>
</dbReference>
<keyword evidence="2 3" id="KW-0539">Nucleus</keyword>
<keyword evidence="1 3" id="KW-0238">DNA-binding</keyword>
<dbReference type="CDD" id="cd01389">
    <property type="entry name" value="HMG-box_ROX1-like"/>
    <property type="match status" value="1"/>
</dbReference>
<evidence type="ECO:0000256" key="3">
    <source>
        <dbReference type="PROSITE-ProRule" id="PRU00267"/>
    </source>
</evidence>
<evidence type="ECO:0000313" key="6">
    <source>
        <dbReference type="EMBL" id="PPQ65540.1"/>
    </source>
</evidence>
<feature type="DNA-binding region" description="HMG box" evidence="3">
    <location>
        <begin position="55"/>
        <end position="131"/>
    </location>
</feature>
<dbReference type="OrthoDB" id="6247875at2759"/>
<dbReference type="Pfam" id="PF00505">
    <property type="entry name" value="HMG_box"/>
    <property type="match status" value="1"/>
</dbReference>
<dbReference type="GO" id="GO:0000978">
    <property type="term" value="F:RNA polymerase II cis-regulatory region sequence-specific DNA binding"/>
    <property type="evidence" value="ECO:0007669"/>
    <property type="project" value="TreeGrafter"/>
</dbReference>
<comment type="caution">
    <text evidence="6">The sequence shown here is derived from an EMBL/GenBank/DDBJ whole genome shotgun (WGS) entry which is preliminary data.</text>
</comment>
<dbReference type="SUPFAM" id="SSF47095">
    <property type="entry name" value="HMG-box"/>
    <property type="match status" value="1"/>
</dbReference>
<dbReference type="Proteomes" id="UP000284706">
    <property type="component" value="Unassembled WGS sequence"/>
</dbReference>
<dbReference type="InParanoid" id="A0A409VH28"/>
<accession>A0A409VH28</accession>
<feature type="region of interest" description="Disordered" evidence="4">
    <location>
        <begin position="22"/>
        <end position="51"/>
    </location>
</feature>